<proteinExistence type="inferred from homology"/>
<comment type="similarity">
    <text evidence="2">Belongs to the UPF0496 family.</text>
</comment>
<dbReference type="Proteomes" id="UP001293593">
    <property type="component" value="Unassembled WGS sequence"/>
</dbReference>
<gene>
    <name evidence="7" type="ORF">QN277_011873</name>
</gene>
<keyword evidence="4 6" id="KW-1133">Transmembrane helix</keyword>
<comment type="caution">
    <text evidence="7">The sequence shown here is derived from an EMBL/GenBank/DDBJ whole genome shotgun (WGS) entry which is preliminary data.</text>
</comment>
<dbReference type="AlphaFoldDB" id="A0AAE1MZY9"/>
<evidence type="ECO:0000256" key="3">
    <source>
        <dbReference type="ARBA" id="ARBA00022692"/>
    </source>
</evidence>
<evidence type="ECO:0000256" key="5">
    <source>
        <dbReference type="ARBA" id="ARBA00023136"/>
    </source>
</evidence>
<protein>
    <submittedName>
        <fullName evidence="7">Uncharacterized protein</fullName>
    </submittedName>
</protein>
<evidence type="ECO:0000313" key="8">
    <source>
        <dbReference type="Proteomes" id="UP001293593"/>
    </source>
</evidence>
<evidence type="ECO:0000313" key="7">
    <source>
        <dbReference type="EMBL" id="KAK4280226.1"/>
    </source>
</evidence>
<organism evidence="7 8">
    <name type="scientific">Acacia crassicarpa</name>
    <name type="common">northern wattle</name>
    <dbReference type="NCBI Taxonomy" id="499986"/>
    <lineage>
        <taxon>Eukaryota</taxon>
        <taxon>Viridiplantae</taxon>
        <taxon>Streptophyta</taxon>
        <taxon>Embryophyta</taxon>
        <taxon>Tracheophyta</taxon>
        <taxon>Spermatophyta</taxon>
        <taxon>Magnoliopsida</taxon>
        <taxon>eudicotyledons</taxon>
        <taxon>Gunneridae</taxon>
        <taxon>Pentapetalae</taxon>
        <taxon>rosids</taxon>
        <taxon>fabids</taxon>
        <taxon>Fabales</taxon>
        <taxon>Fabaceae</taxon>
        <taxon>Caesalpinioideae</taxon>
        <taxon>mimosoid clade</taxon>
        <taxon>Acacieae</taxon>
        <taxon>Acacia</taxon>
    </lineage>
</organism>
<feature type="transmembrane region" description="Helical" evidence="6">
    <location>
        <begin position="213"/>
        <end position="231"/>
    </location>
</feature>
<reference evidence="7" key="1">
    <citation type="submission" date="2023-10" db="EMBL/GenBank/DDBJ databases">
        <title>Chromosome-level genome of the transformable northern wattle, Acacia crassicarpa.</title>
        <authorList>
            <person name="Massaro I."/>
            <person name="Sinha N.R."/>
            <person name="Poethig S."/>
            <person name="Leichty A.R."/>
        </authorList>
    </citation>
    <scope>NUCLEOTIDE SEQUENCE</scope>
    <source>
        <strain evidence="7">Acra3RX</strain>
        <tissue evidence="7">Leaf</tissue>
    </source>
</reference>
<sequence length="373" mass="42877">MSAKLIRAGKVINKDDNKMEESINVHEEYHMALRTKSYADFFTKAQNLLTNKPSFYDNHIKFSEILLEPTQETIPSILNNSSMLSQKPKLKHLMLSYFDITASASNFCIRLLKSIKQVHSNHSFIRRSIDIIDQQEQYKPHYVEEEGESSSNFELVAFELLQSFMLSKNPFLPPENFDFKAINENNSSVLQNLKAMRNKVMRKIKYIKYTKKASTVCATLACGVLATAAVIIATHTLATIIMGPALLCFPLKGFKEKLSGKIMVFRNGFLSKVFEQLDAAAKGTYILSRDFDTTSCLVARLHDEIERNREMIRFWMERKEERKLGLEIVKELRKSEVGFRKQVEELEEHVYLCLVTINRARALVAKEIISSKV</sequence>
<comment type="subcellular location">
    <subcellularLocation>
        <location evidence="1">Membrane</location>
    </subcellularLocation>
</comment>
<keyword evidence="8" id="KW-1185">Reference proteome</keyword>
<dbReference type="PANTHER" id="PTHR31113">
    <property type="entry name" value="UPF0496 PROTEIN 3-RELATED"/>
    <property type="match status" value="1"/>
</dbReference>
<dbReference type="PANTHER" id="PTHR31113:SF2">
    <property type="entry name" value="OS04G0423200 PROTEIN"/>
    <property type="match status" value="1"/>
</dbReference>
<accession>A0AAE1MZY9</accession>
<dbReference type="Pfam" id="PF05055">
    <property type="entry name" value="DUF677"/>
    <property type="match status" value="1"/>
</dbReference>
<evidence type="ECO:0000256" key="1">
    <source>
        <dbReference type="ARBA" id="ARBA00004370"/>
    </source>
</evidence>
<name>A0AAE1MZY9_9FABA</name>
<keyword evidence="3 6" id="KW-0812">Transmembrane</keyword>
<dbReference type="InterPro" id="IPR007749">
    <property type="entry name" value="DUF677"/>
</dbReference>
<dbReference type="GO" id="GO:0016020">
    <property type="term" value="C:membrane"/>
    <property type="evidence" value="ECO:0007669"/>
    <property type="project" value="UniProtKB-SubCell"/>
</dbReference>
<evidence type="ECO:0000256" key="2">
    <source>
        <dbReference type="ARBA" id="ARBA00009074"/>
    </source>
</evidence>
<evidence type="ECO:0000256" key="4">
    <source>
        <dbReference type="ARBA" id="ARBA00022989"/>
    </source>
</evidence>
<dbReference type="EMBL" id="JAWXYG010000002">
    <property type="protein sequence ID" value="KAK4280226.1"/>
    <property type="molecule type" value="Genomic_DNA"/>
</dbReference>
<keyword evidence="5 6" id="KW-0472">Membrane</keyword>
<evidence type="ECO:0000256" key="6">
    <source>
        <dbReference type="SAM" id="Phobius"/>
    </source>
</evidence>